<name>A0ABR6WIA6_9FIRM</name>
<dbReference type="Gene3D" id="1.10.20.110">
    <property type="match status" value="1"/>
</dbReference>
<evidence type="ECO:0000313" key="1">
    <source>
        <dbReference type="EMBL" id="MBC3796018.1"/>
    </source>
</evidence>
<comment type="caution">
    <text evidence="1">The sequence shown here is derived from an EMBL/GenBank/DDBJ whole genome shotgun (WGS) entry which is preliminary data.</text>
</comment>
<dbReference type="Proteomes" id="UP000653358">
    <property type="component" value="Unassembled WGS sequence"/>
</dbReference>
<dbReference type="EMBL" id="WJBB01000002">
    <property type="protein sequence ID" value="MBC3796018.1"/>
    <property type="molecule type" value="Genomic_DNA"/>
</dbReference>
<protein>
    <submittedName>
        <fullName evidence="1">Uncharacterized protein</fullName>
    </submittedName>
</protein>
<dbReference type="RefSeq" id="WP_186843647.1">
    <property type="nucleotide sequence ID" value="NZ_RXYB01000003.1"/>
</dbReference>
<gene>
    <name evidence="1" type="ORF">GH807_02990</name>
</gene>
<sequence length="52" mass="6009">MNDFLDLSQKEDAFIQTFIDYGVDVLDIDRDALVKEFTDAIIGNNYPVPSYY</sequence>
<organism evidence="1 2">
    <name type="scientific">Acetobacterium tundrae</name>
    <dbReference type="NCBI Taxonomy" id="132932"/>
    <lineage>
        <taxon>Bacteria</taxon>
        <taxon>Bacillati</taxon>
        <taxon>Bacillota</taxon>
        <taxon>Clostridia</taxon>
        <taxon>Eubacteriales</taxon>
        <taxon>Eubacteriaceae</taxon>
        <taxon>Acetobacterium</taxon>
    </lineage>
</organism>
<reference evidence="1 2" key="1">
    <citation type="journal article" date="2020" name="mSystems">
        <title>Defining Genomic and Predicted Metabolic Features of the Acetobacterium Genus.</title>
        <authorList>
            <person name="Ross D.E."/>
            <person name="Marshall C.W."/>
            <person name="Gulliver D."/>
            <person name="May H.D."/>
            <person name="Norman R.S."/>
        </authorList>
    </citation>
    <scope>NUCLEOTIDE SEQUENCE [LARGE SCALE GENOMIC DNA]</scope>
    <source>
        <strain evidence="1 2">DSM 9173</strain>
    </source>
</reference>
<accession>A0ABR6WIA6</accession>
<proteinExistence type="predicted"/>
<evidence type="ECO:0000313" key="2">
    <source>
        <dbReference type="Proteomes" id="UP000653358"/>
    </source>
</evidence>
<keyword evidence="2" id="KW-1185">Reference proteome</keyword>